<reference evidence="1" key="1">
    <citation type="submission" date="2018-05" db="EMBL/GenBank/DDBJ databases">
        <authorList>
            <person name="Lanie J.A."/>
            <person name="Ng W.-L."/>
            <person name="Kazmierczak K.M."/>
            <person name="Andrzejewski T.M."/>
            <person name="Davidsen T.M."/>
            <person name="Wayne K.J."/>
            <person name="Tettelin H."/>
            <person name="Glass J.I."/>
            <person name="Rusch D."/>
            <person name="Podicherti R."/>
            <person name="Tsui H.-C.T."/>
            <person name="Winkler M.E."/>
        </authorList>
    </citation>
    <scope>NUCLEOTIDE SEQUENCE</scope>
</reference>
<dbReference type="PANTHER" id="PTHR43861:SF6">
    <property type="entry name" value="METHYLTRANSFERASE TYPE 11"/>
    <property type="match status" value="1"/>
</dbReference>
<dbReference type="InterPro" id="IPR029063">
    <property type="entry name" value="SAM-dependent_MTases_sf"/>
</dbReference>
<organism evidence="1">
    <name type="scientific">marine metagenome</name>
    <dbReference type="NCBI Taxonomy" id="408172"/>
    <lineage>
        <taxon>unclassified sequences</taxon>
        <taxon>metagenomes</taxon>
        <taxon>ecological metagenomes</taxon>
    </lineage>
</organism>
<dbReference type="Pfam" id="PF13489">
    <property type="entry name" value="Methyltransf_23"/>
    <property type="match status" value="1"/>
</dbReference>
<name>A0A382IN73_9ZZZZ</name>
<dbReference type="PANTHER" id="PTHR43861">
    <property type="entry name" value="TRANS-ACONITATE 2-METHYLTRANSFERASE-RELATED"/>
    <property type="match status" value="1"/>
</dbReference>
<accession>A0A382IN73</accession>
<gene>
    <name evidence="1" type="ORF">METZ01_LOCUS253910</name>
</gene>
<dbReference type="EMBL" id="UINC01068430">
    <property type="protein sequence ID" value="SVC01056.1"/>
    <property type="molecule type" value="Genomic_DNA"/>
</dbReference>
<proteinExistence type="predicted"/>
<evidence type="ECO:0008006" key="2">
    <source>
        <dbReference type="Google" id="ProtNLM"/>
    </source>
</evidence>
<sequence length="345" mass="39693">SRATFKYKGLIPAALIMNEPEIKNFIKVPCESCGNERFVTVCDRKDGFVISRCEECRLEFVNPLPTIEFLNQLFNKEMTGIGYHGSYFEEYFKERSRRGKSYGKIYQSRLNLIEQFAGGKGTLLDIGCAAGFFLQYAVKQGWQGHGIDILPDWIPLAMENLNLKNVQCSALEDVRFANETFDVVTLWDLIEHLRHPMDCLRRINQLMKVGGHLAIWTPNVRNAVLLTDQWTGYWPRQHLYFFSLESLTALLQKAGFKTVFSKTNKSKKGLLIRQNSLTFQKTIKPEEKLERLIFSIKRDFKNTINPLTYLGPLLDQIGYGFNLFVIASKVENLKLESHKTISPNS</sequence>
<dbReference type="CDD" id="cd02440">
    <property type="entry name" value="AdoMet_MTases"/>
    <property type="match status" value="1"/>
</dbReference>
<dbReference type="Gene3D" id="3.40.50.150">
    <property type="entry name" value="Vaccinia Virus protein VP39"/>
    <property type="match status" value="1"/>
</dbReference>
<protein>
    <recommendedName>
        <fullName evidence="2">Methyltransferase type 11 domain-containing protein</fullName>
    </recommendedName>
</protein>
<dbReference type="AlphaFoldDB" id="A0A382IN73"/>
<feature type="non-terminal residue" evidence="1">
    <location>
        <position position="1"/>
    </location>
</feature>
<dbReference type="SUPFAM" id="SSF53335">
    <property type="entry name" value="S-adenosyl-L-methionine-dependent methyltransferases"/>
    <property type="match status" value="1"/>
</dbReference>
<evidence type="ECO:0000313" key="1">
    <source>
        <dbReference type="EMBL" id="SVC01056.1"/>
    </source>
</evidence>